<keyword evidence="8" id="KW-1185">Reference proteome</keyword>
<keyword evidence="1 6" id="KW-0540">Nuclease</keyword>
<dbReference type="GO" id="GO:0004519">
    <property type="term" value="F:endonuclease activity"/>
    <property type="evidence" value="ECO:0007669"/>
    <property type="project" value="UniProtKB-KW"/>
</dbReference>
<comment type="similarity">
    <text evidence="6">Belongs to the vsr family.</text>
</comment>
<proteinExistence type="inferred from homology"/>
<sequence>MVDHIDPARRSLNMAAVRSKHTEPELVVRKIVYGLGYRYRLHWEKLPGKPDLVFPGKRKVIFVHGCFWHGHDCIRGRLPSTNLDFWEQKVGKNKERDSRVRNQLEAQGWNVLTLWQCRLKEASELKQTIVRFLKTSHDEGDVPE</sequence>
<comment type="function">
    <text evidence="6">May nick specific sequences that contain T:G mispairs resulting from m5C-deamination.</text>
</comment>
<dbReference type="GO" id="GO:0016787">
    <property type="term" value="F:hydrolase activity"/>
    <property type="evidence" value="ECO:0007669"/>
    <property type="project" value="UniProtKB-KW"/>
</dbReference>
<comment type="caution">
    <text evidence="7">The sequence shown here is derived from an EMBL/GenBank/DDBJ whole genome shotgun (WGS) entry which is preliminary data.</text>
</comment>
<evidence type="ECO:0000256" key="5">
    <source>
        <dbReference type="ARBA" id="ARBA00023204"/>
    </source>
</evidence>
<reference evidence="7 8" key="1">
    <citation type="submission" date="2020-07" db="EMBL/GenBank/DDBJ databases">
        <title>Genomic Encyclopedia of Type Strains, Phase IV (KMG-V): Genome sequencing to study the core and pangenomes of soil and plant-associated prokaryotes.</title>
        <authorList>
            <person name="Whitman W."/>
        </authorList>
    </citation>
    <scope>NUCLEOTIDE SEQUENCE [LARGE SCALE GENOMIC DNA]</scope>
    <source>
        <strain evidence="7 8">X4EP2</strain>
    </source>
</reference>
<evidence type="ECO:0000256" key="1">
    <source>
        <dbReference type="ARBA" id="ARBA00022722"/>
    </source>
</evidence>
<evidence type="ECO:0000256" key="2">
    <source>
        <dbReference type="ARBA" id="ARBA00022759"/>
    </source>
</evidence>
<dbReference type="Pfam" id="PF03852">
    <property type="entry name" value="Vsr"/>
    <property type="match status" value="1"/>
</dbReference>
<protein>
    <recommendedName>
        <fullName evidence="6">Very short patch repair endonuclease</fullName>
        <ecNumber evidence="6">3.1.-.-</ecNumber>
    </recommendedName>
</protein>
<dbReference type="EC" id="3.1.-.-" evidence="6"/>
<name>A0A7Y9PF11_9BACT</name>
<gene>
    <name evidence="7" type="ORF">HDF17_000263</name>
</gene>
<dbReference type="GO" id="GO:0006298">
    <property type="term" value="P:mismatch repair"/>
    <property type="evidence" value="ECO:0007669"/>
    <property type="project" value="UniProtKB-UniRule"/>
</dbReference>
<keyword evidence="2 6" id="KW-0255">Endonuclease</keyword>
<evidence type="ECO:0000313" key="7">
    <source>
        <dbReference type="EMBL" id="NYF77976.1"/>
    </source>
</evidence>
<dbReference type="Gene3D" id="3.40.960.10">
    <property type="entry name" value="VSR Endonuclease"/>
    <property type="match status" value="1"/>
</dbReference>
<dbReference type="NCBIfam" id="TIGR00632">
    <property type="entry name" value="vsr"/>
    <property type="match status" value="1"/>
</dbReference>
<evidence type="ECO:0000256" key="4">
    <source>
        <dbReference type="ARBA" id="ARBA00022801"/>
    </source>
</evidence>
<accession>A0A7Y9PF11</accession>
<keyword evidence="5 6" id="KW-0234">DNA repair</keyword>
<evidence type="ECO:0000256" key="6">
    <source>
        <dbReference type="PIRNR" id="PIRNR018267"/>
    </source>
</evidence>
<dbReference type="InterPro" id="IPR004603">
    <property type="entry name" value="DNA_mismatch_endonuc_vsr"/>
</dbReference>
<dbReference type="EMBL" id="JACCCW010000001">
    <property type="protein sequence ID" value="NYF77976.1"/>
    <property type="molecule type" value="Genomic_DNA"/>
</dbReference>
<keyword evidence="3 6" id="KW-0227">DNA damage</keyword>
<evidence type="ECO:0000313" key="8">
    <source>
        <dbReference type="Proteomes" id="UP000589520"/>
    </source>
</evidence>
<keyword evidence="4 6" id="KW-0378">Hydrolase</keyword>
<dbReference type="SUPFAM" id="SSF52980">
    <property type="entry name" value="Restriction endonuclease-like"/>
    <property type="match status" value="1"/>
</dbReference>
<dbReference type="AlphaFoldDB" id="A0A7Y9PF11"/>
<dbReference type="InterPro" id="IPR011335">
    <property type="entry name" value="Restrct_endonuc-II-like"/>
</dbReference>
<dbReference type="Proteomes" id="UP000589520">
    <property type="component" value="Unassembled WGS sequence"/>
</dbReference>
<dbReference type="PIRSF" id="PIRSF018267">
    <property type="entry name" value="VSR_endonuc"/>
    <property type="match status" value="1"/>
</dbReference>
<dbReference type="RefSeq" id="WP_348640765.1">
    <property type="nucleotide sequence ID" value="NZ_JACCCW010000001.1"/>
</dbReference>
<evidence type="ECO:0000256" key="3">
    <source>
        <dbReference type="ARBA" id="ARBA00022763"/>
    </source>
</evidence>
<organism evidence="7 8">
    <name type="scientific">Granulicella arctica</name>
    <dbReference type="NCBI Taxonomy" id="940613"/>
    <lineage>
        <taxon>Bacteria</taxon>
        <taxon>Pseudomonadati</taxon>
        <taxon>Acidobacteriota</taxon>
        <taxon>Terriglobia</taxon>
        <taxon>Terriglobales</taxon>
        <taxon>Acidobacteriaceae</taxon>
        <taxon>Granulicella</taxon>
    </lineage>
</organism>
<dbReference type="CDD" id="cd00221">
    <property type="entry name" value="Vsr"/>
    <property type="match status" value="1"/>
</dbReference>